<dbReference type="InterPro" id="IPR023214">
    <property type="entry name" value="HAD_sf"/>
</dbReference>
<keyword evidence="1" id="KW-0732">Signal</keyword>
<dbReference type="EMBL" id="AP018933">
    <property type="protein sequence ID" value="BBG29144.1"/>
    <property type="molecule type" value="Genomic_DNA"/>
</dbReference>
<feature type="signal peptide" evidence="1">
    <location>
        <begin position="1"/>
        <end position="24"/>
    </location>
</feature>
<dbReference type="OrthoDB" id="1633110at2"/>
<evidence type="ECO:0000313" key="2">
    <source>
        <dbReference type="EMBL" id="BBG29144.1"/>
    </source>
</evidence>
<evidence type="ECO:0008006" key="4">
    <source>
        <dbReference type="Google" id="ProtNLM"/>
    </source>
</evidence>
<dbReference type="KEGG" id="zpl:ZBT109_0354"/>
<accession>A0A348HBZ2</accession>
<dbReference type="InterPro" id="IPR036412">
    <property type="entry name" value="HAD-like_sf"/>
</dbReference>
<dbReference type="Gene3D" id="1.20.1440.310">
    <property type="match status" value="1"/>
</dbReference>
<gene>
    <name evidence="2" type="ORF">ZBT109_0354</name>
</gene>
<dbReference type="STRING" id="1123510.GCA_000620025_00560"/>
<proteinExistence type="predicted"/>
<name>A0A348HBZ2_9GAMM</name>
<dbReference type="RefSeq" id="WP_027704550.1">
    <property type="nucleotide sequence ID" value="NZ_AP018933.1"/>
</dbReference>
<dbReference type="AlphaFoldDB" id="A0A348HBZ2"/>
<feature type="chain" id="PRO_5016708842" description="Phosphoserine phosphatase" evidence="1">
    <location>
        <begin position="25"/>
        <end position="362"/>
    </location>
</feature>
<keyword evidence="3" id="KW-1185">Reference proteome</keyword>
<protein>
    <recommendedName>
        <fullName evidence="4">Phosphoserine phosphatase</fullName>
    </recommendedName>
</protein>
<sequence length="362" mass="41081">MPQCLRTVATALCVGVISSVFSLAAQGATMLEHWPSAQARQIDAMIDANRGREGAYAVFDMDNTSYRYDATEALLAWMEYKGVLTRERLDPSLKLIPFRDEQGVHESLYSYYNRLCSEVDDLVCYPWIAQAFSGFTLRELKQNVDDMMADGRPIPVSYWSGHTQKQSTVNPPRPLKGMQELYHYLQENGIKVYVMTVGNEEIVRMIASDPQYGYGLDPRQVIGINMLLKDPRTGALTTSRFQIRDGQYDPQKNLDKVLTPYLVNPMTWFEGKLGTITGWIDQWQMPVMVGGDTPRSDGFMLLNGVDVEHGGVRLWVVRKPAALQQMRDWRHASAERQKALGQPVTADQNWIEVSQDELDTSR</sequence>
<dbReference type="SUPFAM" id="SSF56784">
    <property type="entry name" value="HAD-like"/>
    <property type="match status" value="1"/>
</dbReference>
<organism evidence="2 3">
    <name type="scientific">Zymobacter palmae</name>
    <dbReference type="NCBI Taxonomy" id="33074"/>
    <lineage>
        <taxon>Bacteria</taxon>
        <taxon>Pseudomonadati</taxon>
        <taxon>Pseudomonadota</taxon>
        <taxon>Gammaproteobacteria</taxon>
        <taxon>Oceanospirillales</taxon>
        <taxon>Halomonadaceae</taxon>
        <taxon>Zymobacter group</taxon>
        <taxon>Zymobacter</taxon>
    </lineage>
</organism>
<dbReference type="Proteomes" id="UP000267342">
    <property type="component" value="Chromosome"/>
</dbReference>
<evidence type="ECO:0000256" key="1">
    <source>
        <dbReference type="SAM" id="SignalP"/>
    </source>
</evidence>
<evidence type="ECO:0000313" key="3">
    <source>
        <dbReference type="Proteomes" id="UP000267342"/>
    </source>
</evidence>
<reference evidence="2 3" key="1">
    <citation type="submission" date="2018-09" db="EMBL/GenBank/DDBJ databases">
        <title>Zymobacter palmae IAM14233 (=T109) whole genome analysis.</title>
        <authorList>
            <person name="Yanase H."/>
        </authorList>
    </citation>
    <scope>NUCLEOTIDE SEQUENCE [LARGE SCALE GENOMIC DNA]</scope>
    <source>
        <strain evidence="2 3">IAM14233</strain>
    </source>
</reference>
<dbReference type="Gene3D" id="3.40.50.1000">
    <property type="entry name" value="HAD superfamily/HAD-like"/>
    <property type="match status" value="1"/>
</dbReference>